<keyword evidence="2" id="KW-1185">Reference proteome</keyword>
<protein>
    <submittedName>
        <fullName evidence="1">Uncharacterized protein</fullName>
    </submittedName>
</protein>
<dbReference type="PANTHER" id="PTHR46254:SF6">
    <property type="entry name" value="HIGH MOBILITY GROUP AT-HOOK 2"/>
    <property type="match status" value="1"/>
</dbReference>
<evidence type="ECO:0000313" key="2">
    <source>
        <dbReference type="Proteomes" id="UP000028761"/>
    </source>
</evidence>
<dbReference type="PANTHER" id="PTHR46254">
    <property type="entry name" value="PROTEIN GVQW1-RELATED"/>
    <property type="match status" value="1"/>
</dbReference>
<reference evidence="1 2" key="1">
    <citation type="submission" date="2012-03" db="EMBL/GenBank/DDBJ databases">
        <title>Whole Genome Assembly of Papio anubis.</title>
        <authorList>
            <person name="Liu Y.L."/>
            <person name="Abraham K.A."/>
            <person name="Akbar H.A."/>
            <person name="Ali S.A."/>
            <person name="Anosike U.A."/>
            <person name="Aqrawi P.A."/>
            <person name="Arias F.A."/>
            <person name="Attaway T.A."/>
            <person name="Awwad R.A."/>
            <person name="Babu C.B."/>
            <person name="Bandaranaike D.B."/>
            <person name="Battles P.B."/>
            <person name="Bell A.B."/>
            <person name="Beltran B.B."/>
            <person name="Berhane-Mersha D.B."/>
            <person name="Bess C.B."/>
            <person name="Bickham C.B."/>
            <person name="Bolden T.B."/>
            <person name="Carter K.C."/>
            <person name="Chau D.C."/>
            <person name="Chavez A.C."/>
            <person name="Clerc-Blankenburg K.C."/>
            <person name="Coyle M.C."/>
            <person name="Dao M.D."/>
            <person name="Davila M.L.D."/>
            <person name="Davy-Carroll L.D."/>
            <person name="Denson S.D."/>
            <person name="Dinh H.D."/>
            <person name="Fernandez S.F."/>
            <person name="Fernando P.F."/>
            <person name="Forbes L.F."/>
            <person name="Francis C.F."/>
            <person name="Francisco L.F."/>
            <person name="Fu Q.F."/>
            <person name="Garcia-Iii R.G."/>
            <person name="Garrett T.G."/>
            <person name="Gross S.G."/>
            <person name="Gubbala S.G."/>
            <person name="Hirani K.H."/>
            <person name="Hogues M.H."/>
            <person name="Hollins B.H."/>
            <person name="Jackson L.J."/>
            <person name="Javaid M.J."/>
            <person name="Jhangiani S.J."/>
            <person name="Johnson A.J."/>
            <person name="Johnson B.J."/>
            <person name="Jones J.J."/>
            <person name="Joshi V.J."/>
            <person name="Kalu J.K."/>
            <person name="Khan N.K."/>
            <person name="Korchina V.K."/>
            <person name="Kovar C.K."/>
            <person name="Lago L.L."/>
            <person name="Lara F.L."/>
            <person name="Le T.-K.L."/>
            <person name="Lee S.L."/>
            <person name="Legall-Iii F.L."/>
            <person name="Lemon S.L."/>
            <person name="Liu J.L."/>
            <person name="Liu Y.-S.L."/>
            <person name="Liyanage D.L."/>
            <person name="Lopez J.L."/>
            <person name="Lorensuhewa L.L."/>
            <person name="Mata R.M."/>
            <person name="Mathew T.M."/>
            <person name="Mercado C.M."/>
            <person name="Mercado I.M."/>
            <person name="Morales K.M."/>
            <person name="Morgan M.M."/>
            <person name="Munidasa M.M."/>
            <person name="Ngo D.N."/>
            <person name="Nguyen L.N."/>
            <person name="Nguyen T.N."/>
            <person name="Nguyen N.N."/>
            <person name="Obregon M.O."/>
            <person name="Okwuonu G.O."/>
            <person name="Ongeri F.O."/>
            <person name="Onwere C.O."/>
            <person name="Osifeso I.O."/>
            <person name="Parra A.P."/>
            <person name="Patil S.P."/>
            <person name="Perez A.P."/>
            <person name="Perez Y.P."/>
            <person name="Pham C.P."/>
            <person name="Pu L.-L.P."/>
            <person name="Puazo M.P."/>
            <person name="Quiroz J.Q."/>
            <person name="Rouhana J.R."/>
            <person name="Ruiz M.R."/>
            <person name="Ruiz S.-J.R."/>
            <person name="Saada N.S."/>
            <person name="Santibanez J.S."/>
            <person name="Scheel M.S."/>
            <person name="Schneider B.S."/>
            <person name="Simmons D.S."/>
            <person name="Sisson I.S."/>
            <person name="Tang L.-Y.T."/>
            <person name="Thornton R.T."/>
            <person name="Tisius J.T."/>
            <person name="Toledanes G.T."/>
            <person name="Trejos Z.T."/>
            <person name="Usmani K.U."/>
            <person name="Varghese R.V."/>
            <person name="Vattathil S.V."/>
            <person name="Vee V.V."/>
            <person name="Walker D.W."/>
            <person name="Weissenberger G.W."/>
            <person name="White C.W."/>
            <person name="Williams A.W."/>
            <person name="Woodworth J.W."/>
            <person name="Wright R.W."/>
            <person name="Zhu Y.Z."/>
            <person name="Han Y.H."/>
            <person name="Newsham I.N."/>
            <person name="Nazareth L.N."/>
            <person name="Worley K.W."/>
            <person name="Muzny D.M."/>
            <person name="Rogers J.R."/>
            <person name="Gibbs R.G."/>
        </authorList>
    </citation>
    <scope>NUCLEOTIDE SEQUENCE [LARGE SCALE GENOMIC DNA]</scope>
</reference>
<evidence type="ECO:0000313" key="1">
    <source>
        <dbReference type="Ensembl" id="ENSPANP00000048304.1"/>
    </source>
</evidence>
<reference evidence="1" key="3">
    <citation type="submission" date="2025-09" db="UniProtKB">
        <authorList>
            <consortium name="Ensembl"/>
        </authorList>
    </citation>
    <scope>IDENTIFICATION</scope>
</reference>
<reference evidence="1" key="2">
    <citation type="submission" date="2025-08" db="UniProtKB">
        <authorList>
            <consortium name="Ensembl"/>
        </authorList>
    </citation>
    <scope>IDENTIFICATION</scope>
</reference>
<dbReference type="Proteomes" id="UP000028761">
    <property type="component" value="Chromosome 3"/>
</dbReference>
<dbReference type="GeneTree" id="ENSGT00940000161627"/>
<accession>A0A8I5R529</accession>
<dbReference type="AlphaFoldDB" id="A0A8I5R529"/>
<name>A0A8I5R529_PAPAN</name>
<dbReference type="Ensembl" id="ENSPANT00000075495.1">
    <property type="protein sequence ID" value="ENSPANP00000048304.1"/>
    <property type="gene ID" value="ENSPANG00000050649.1"/>
</dbReference>
<organism evidence="1 2">
    <name type="scientific">Papio anubis</name>
    <name type="common">Olive baboon</name>
    <dbReference type="NCBI Taxonomy" id="9555"/>
    <lineage>
        <taxon>Eukaryota</taxon>
        <taxon>Metazoa</taxon>
        <taxon>Chordata</taxon>
        <taxon>Craniata</taxon>
        <taxon>Vertebrata</taxon>
        <taxon>Euteleostomi</taxon>
        <taxon>Mammalia</taxon>
        <taxon>Eutheria</taxon>
        <taxon>Euarchontoglires</taxon>
        <taxon>Primates</taxon>
        <taxon>Haplorrhini</taxon>
        <taxon>Catarrhini</taxon>
        <taxon>Cercopithecidae</taxon>
        <taxon>Cercopithecinae</taxon>
        <taxon>Papio</taxon>
    </lineage>
</organism>
<proteinExistence type="predicted"/>
<sequence>MVSCDGSPWKPIQILVLRMGYRHNKFLKMLKWIWNWITVVVGRICRHFFFFHFFEIESGYVTHAGVQWYNLGSLQPPPPRFKQFPCLSLPSNWDYGHAPPHPANFRIFNRDGVSPCWPDWS</sequence>